<dbReference type="KEGG" id="mmq:MmarC5_0058"/>
<dbReference type="EMBL" id="CP000609">
    <property type="protein sequence ID" value="ABO34375.1"/>
    <property type="molecule type" value="Genomic_DNA"/>
</dbReference>
<feature type="transmembrane region" description="Helical" evidence="13">
    <location>
        <begin position="12"/>
        <end position="31"/>
    </location>
</feature>
<keyword evidence="5" id="KW-0645">Protease</keyword>
<evidence type="ECO:0000256" key="4">
    <source>
        <dbReference type="ARBA" id="ARBA00022475"/>
    </source>
</evidence>
<feature type="transmembrane region" description="Helical" evidence="13">
    <location>
        <begin position="43"/>
        <end position="63"/>
    </location>
</feature>
<evidence type="ECO:0000256" key="3">
    <source>
        <dbReference type="ARBA" id="ARBA00007931"/>
    </source>
</evidence>
<dbReference type="HOGENOM" id="CLU_099718_0_0_2"/>
<keyword evidence="7" id="KW-0479">Metal-binding</keyword>
<proteinExistence type="inferred from homology"/>
<dbReference type="AlphaFoldDB" id="A4FW04"/>
<dbReference type="GO" id="GO:0008237">
    <property type="term" value="F:metallopeptidase activity"/>
    <property type="evidence" value="ECO:0007669"/>
    <property type="project" value="UniProtKB-KW"/>
</dbReference>
<keyword evidence="8" id="KW-0378">Hydrolase</keyword>
<comment type="cofactor">
    <cofactor evidence="1">
        <name>Zn(2+)</name>
        <dbReference type="ChEBI" id="CHEBI:29105"/>
    </cofactor>
</comment>
<evidence type="ECO:0000256" key="10">
    <source>
        <dbReference type="ARBA" id="ARBA00022989"/>
    </source>
</evidence>
<keyword evidence="9" id="KW-0862">Zinc</keyword>
<evidence type="ECO:0000256" key="11">
    <source>
        <dbReference type="ARBA" id="ARBA00023049"/>
    </source>
</evidence>
<feature type="transmembrane region" description="Helical" evidence="13">
    <location>
        <begin position="118"/>
        <end position="142"/>
    </location>
</feature>
<comment type="similarity">
    <text evidence="3">Belongs to the peptidase M50B family.</text>
</comment>
<accession>A4FW04</accession>
<dbReference type="GO" id="GO:0006508">
    <property type="term" value="P:proteolysis"/>
    <property type="evidence" value="ECO:0007669"/>
    <property type="project" value="UniProtKB-KW"/>
</dbReference>
<evidence type="ECO:0000256" key="9">
    <source>
        <dbReference type="ARBA" id="ARBA00022833"/>
    </source>
</evidence>
<keyword evidence="4" id="KW-1003">Cell membrane</keyword>
<dbReference type="STRING" id="402880.MmarC5_0058"/>
<dbReference type="Proteomes" id="UP000000253">
    <property type="component" value="Chromosome"/>
</dbReference>
<comment type="subcellular location">
    <subcellularLocation>
        <location evidence="2">Cell membrane</location>
        <topology evidence="2">Multi-pass membrane protein</topology>
    </subcellularLocation>
</comment>
<gene>
    <name evidence="14" type="ordered locus">MmarC5_0058</name>
</gene>
<evidence type="ECO:0000256" key="6">
    <source>
        <dbReference type="ARBA" id="ARBA00022692"/>
    </source>
</evidence>
<dbReference type="GeneID" id="4928847"/>
<evidence type="ECO:0000256" key="2">
    <source>
        <dbReference type="ARBA" id="ARBA00004651"/>
    </source>
</evidence>
<reference evidence="14 15" key="1">
    <citation type="submission" date="2007-03" db="EMBL/GenBank/DDBJ databases">
        <title>Complete sequence of chromosome of Methanococcus maripaludis C5.</title>
        <authorList>
            <consortium name="US DOE Joint Genome Institute"/>
            <person name="Copeland A."/>
            <person name="Lucas S."/>
            <person name="Lapidus A."/>
            <person name="Barry K."/>
            <person name="Glavina del Rio T."/>
            <person name="Dalin E."/>
            <person name="Tice H."/>
            <person name="Pitluck S."/>
            <person name="Chertkov O."/>
            <person name="Brettin T."/>
            <person name="Bruce D."/>
            <person name="Han C."/>
            <person name="Detter J.C."/>
            <person name="Schmutz J."/>
            <person name="Larimer F."/>
            <person name="Land M."/>
            <person name="Hauser L."/>
            <person name="Kyrpides N."/>
            <person name="Mikhailova N."/>
            <person name="Sieprawska-Lupa M."/>
            <person name="Whitman W.B."/>
            <person name="Richardson P."/>
        </authorList>
    </citation>
    <scope>NUCLEOTIDE SEQUENCE [LARGE SCALE GENOMIC DNA]</scope>
    <source>
        <strain evidence="15">C5 / ATCC BAA-1333</strain>
    </source>
</reference>
<dbReference type="eggNOG" id="arCOG00614">
    <property type="taxonomic scope" value="Archaea"/>
</dbReference>
<dbReference type="InterPro" id="IPR044537">
    <property type="entry name" value="Rip2-like"/>
</dbReference>
<dbReference type="OrthoDB" id="86131at2157"/>
<feature type="transmembrane region" description="Helical" evidence="13">
    <location>
        <begin position="154"/>
        <end position="173"/>
    </location>
</feature>
<dbReference type="CDD" id="cd06158">
    <property type="entry name" value="S2P-M50_like_1"/>
    <property type="match status" value="1"/>
</dbReference>
<dbReference type="PANTHER" id="PTHR35864">
    <property type="entry name" value="ZINC METALLOPROTEASE MJ0611-RELATED"/>
    <property type="match status" value="1"/>
</dbReference>
<dbReference type="RefSeq" id="WP_011867837.1">
    <property type="nucleotide sequence ID" value="NC_009135.1"/>
</dbReference>
<evidence type="ECO:0000256" key="8">
    <source>
        <dbReference type="ARBA" id="ARBA00022801"/>
    </source>
</evidence>
<evidence type="ECO:0000256" key="1">
    <source>
        <dbReference type="ARBA" id="ARBA00001947"/>
    </source>
</evidence>
<feature type="transmembrane region" description="Helical" evidence="13">
    <location>
        <begin position="179"/>
        <end position="199"/>
    </location>
</feature>
<dbReference type="GO" id="GO:0046872">
    <property type="term" value="F:metal ion binding"/>
    <property type="evidence" value="ECO:0007669"/>
    <property type="project" value="UniProtKB-KW"/>
</dbReference>
<protein>
    <submittedName>
        <fullName evidence="14">Peptidase M50</fullName>
    </submittedName>
</protein>
<keyword evidence="10 13" id="KW-1133">Transmembrane helix</keyword>
<evidence type="ECO:0000313" key="15">
    <source>
        <dbReference type="Proteomes" id="UP000000253"/>
    </source>
</evidence>
<evidence type="ECO:0000256" key="13">
    <source>
        <dbReference type="SAM" id="Phobius"/>
    </source>
</evidence>
<evidence type="ECO:0000313" key="14">
    <source>
        <dbReference type="EMBL" id="ABO34375.1"/>
    </source>
</evidence>
<evidence type="ECO:0000256" key="5">
    <source>
        <dbReference type="ARBA" id="ARBA00022670"/>
    </source>
</evidence>
<name>A4FW04_METM5</name>
<keyword evidence="12 13" id="KW-0472">Membrane</keyword>
<feature type="transmembrane region" description="Helical" evidence="13">
    <location>
        <begin position="84"/>
        <end position="106"/>
    </location>
</feature>
<sequence length="200" mass="22453">MSSFKGIFGFNNIELKDLLISSLAIALVVVWPRGFPSFSVGFLLQYVAALFTVGTAFILHELAHRTVARHFGAWSEFRAWYEGLGIALFLKVILGFTFIAPGAVYVHKDYLTTKENGLISIAGPLTNIALAVLFLVLPIPAIYYSGYYIDIAGFGYYVNVFLAFFNMLPIYPFDGSKVMRWNFLIWAAIFIPLVALYFFV</sequence>
<dbReference type="InterPro" id="IPR052348">
    <property type="entry name" value="Metallopeptidase_M50B"/>
</dbReference>
<keyword evidence="11" id="KW-0482">Metalloprotease</keyword>
<dbReference type="PANTHER" id="PTHR35864:SF1">
    <property type="entry name" value="ZINC METALLOPROTEASE YWHC-RELATED"/>
    <property type="match status" value="1"/>
</dbReference>
<organism evidence="14 15">
    <name type="scientific">Methanococcus maripaludis (strain C5 / ATCC BAA-1333)</name>
    <dbReference type="NCBI Taxonomy" id="402880"/>
    <lineage>
        <taxon>Archaea</taxon>
        <taxon>Methanobacteriati</taxon>
        <taxon>Methanobacteriota</taxon>
        <taxon>Methanomada group</taxon>
        <taxon>Methanococci</taxon>
        <taxon>Methanococcales</taxon>
        <taxon>Methanococcaceae</taxon>
        <taxon>Methanococcus</taxon>
    </lineage>
</organism>
<dbReference type="GO" id="GO:0005886">
    <property type="term" value="C:plasma membrane"/>
    <property type="evidence" value="ECO:0007669"/>
    <property type="project" value="UniProtKB-SubCell"/>
</dbReference>
<evidence type="ECO:0000256" key="12">
    <source>
        <dbReference type="ARBA" id="ARBA00023136"/>
    </source>
</evidence>
<keyword evidence="6 13" id="KW-0812">Transmembrane</keyword>
<evidence type="ECO:0000256" key="7">
    <source>
        <dbReference type="ARBA" id="ARBA00022723"/>
    </source>
</evidence>